<protein>
    <submittedName>
        <fullName evidence="1">Uncharacterized protein</fullName>
    </submittedName>
</protein>
<name>A0AAJ8DZG8_ASPNG</name>
<evidence type="ECO:0000313" key="1">
    <source>
        <dbReference type="RefSeq" id="XP_059601790.1"/>
    </source>
</evidence>
<reference evidence="1" key="2">
    <citation type="submission" date="2025-08" db="UniProtKB">
        <authorList>
            <consortium name="RefSeq"/>
        </authorList>
    </citation>
    <scope>IDENTIFICATION</scope>
</reference>
<organism evidence="1">
    <name type="scientific">Aspergillus niger</name>
    <dbReference type="NCBI Taxonomy" id="5061"/>
    <lineage>
        <taxon>Eukaryota</taxon>
        <taxon>Fungi</taxon>
        <taxon>Dikarya</taxon>
        <taxon>Ascomycota</taxon>
        <taxon>Pezizomycotina</taxon>
        <taxon>Eurotiomycetes</taxon>
        <taxon>Eurotiomycetidae</taxon>
        <taxon>Eurotiales</taxon>
        <taxon>Aspergillaceae</taxon>
        <taxon>Aspergillus</taxon>
        <taxon>Aspergillus subgen. Circumdati</taxon>
    </lineage>
</organism>
<dbReference type="KEGG" id="ang:An12g01230"/>
<reference evidence="1" key="1">
    <citation type="submission" date="2025-02" db="EMBL/GenBank/DDBJ databases">
        <authorList>
            <consortium name="NCBI Genome Project"/>
        </authorList>
    </citation>
    <scope>NUCLEOTIDE SEQUENCE</scope>
</reference>
<dbReference type="AlphaFoldDB" id="A0AAJ8DZG8"/>
<accession>A0AAJ8DZG8</accession>
<proteinExistence type="predicted"/>
<dbReference type="RefSeq" id="XP_059601790.1">
    <property type="nucleotide sequence ID" value="XM_059750677.1"/>
</dbReference>
<dbReference type="VEuPathDB" id="FungiDB:An12g01230"/>
<dbReference type="GeneID" id="84592467"/>
<sequence length="71" mass="8169">MASVLRTEDTLLRLLTEQLRRILCPQGLFKTSHSMARFIVSLGRNDKRLSMGQEKEFGLFLLAVVGRLDKY</sequence>
<gene>
    <name evidence="1" type="ORF">An12g01230</name>
</gene>